<proteinExistence type="predicted"/>
<dbReference type="Proteomes" id="UP001363151">
    <property type="component" value="Unassembled WGS sequence"/>
</dbReference>
<dbReference type="EMBL" id="JBBJCI010000230">
    <property type="protein sequence ID" value="KAK7238410.1"/>
    <property type="molecule type" value="Genomic_DNA"/>
</dbReference>
<evidence type="ECO:0000313" key="5">
    <source>
        <dbReference type="Proteomes" id="UP001363151"/>
    </source>
</evidence>
<dbReference type="Pfam" id="PF13015">
    <property type="entry name" value="PRKCSH_1"/>
    <property type="match status" value="1"/>
</dbReference>
<sequence length="208" mass="21094">MLRASGEQRSIKLVRGASAVDLSPSGSACVASAAPVADAMSGPASLSFLASRRVATAAGDYAAVLFENVTQHLPDGETHLLGVFRGWSGDGRAMLFGDGEPCPGDRPRNATVVATCDGGPRLALADATEPTMCAYEMKLLLPVACPLFESGWRDAAPPRGTGPPPRGDGGGGVAALRAEADDARHRVAELEAAIAAALEAAESLEAAG</sequence>
<dbReference type="Gene3D" id="2.70.130.10">
    <property type="entry name" value="Mannose-6-phosphate receptor binding domain"/>
    <property type="match status" value="1"/>
</dbReference>
<protein>
    <recommendedName>
        <fullName evidence="3">Glucosidase 2 subunit beta-like domain-containing protein</fullName>
    </recommendedName>
</protein>
<dbReference type="PANTHER" id="PTHR12630">
    <property type="entry name" value="N-LINKED OLIGOSACCHARIDE PROCESSING"/>
    <property type="match status" value="1"/>
</dbReference>
<evidence type="ECO:0000256" key="1">
    <source>
        <dbReference type="SAM" id="Coils"/>
    </source>
</evidence>
<dbReference type="SUPFAM" id="SSF50911">
    <property type="entry name" value="Mannose 6-phosphate receptor domain"/>
    <property type="match status" value="1"/>
</dbReference>
<organism evidence="4 5">
    <name type="scientific">Aureococcus anophagefferens</name>
    <name type="common">Harmful bloom alga</name>
    <dbReference type="NCBI Taxonomy" id="44056"/>
    <lineage>
        <taxon>Eukaryota</taxon>
        <taxon>Sar</taxon>
        <taxon>Stramenopiles</taxon>
        <taxon>Ochrophyta</taxon>
        <taxon>Pelagophyceae</taxon>
        <taxon>Pelagomonadales</taxon>
        <taxon>Pelagomonadaceae</taxon>
        <taxon>Aureococcus</taxon>
    </lineage>
</organism>
<feature type="domain" description="Glucosidase 2 subunit beta-like" evidence="3">
    <location>
        <begin position="57"/>
        <end position="145"/>
    </location>
</feature>
<evidence type="ECO:0000313" key="4">
    <source>
        <dbReference type="EMBL" id="KAK7238410.1"/>
    </source>
</evidence>
<dbReference type="PANTHER" id="PTHR12630:SF1">
    <property type="entry name" value="GLUCOSIDASE 2 SUBUNIT BETA"/>
    <property type="match status" value="1"/>
</dbReference>
<dbReference type="InterPro" id="IPR036607">
    <property type="entry name" value="PRKCSH"/>
</dbReference>
<keyword evidence="1" id="KW-0175">Coiled coil</keyword>
<reference evidence="4 5" key="1">
    <citation type="submission" date="2024-03" db="EMBL/GenBank/DDBJ databases">
        <title>Aureococcus anophagefferens CCMP1851 and Kratosvirus quantuckense: Draft genome of a second virus-susceptible host strain in the model system.</title>
        <authorList>
            <person name="Chase E."/>
            <person name="Truchon A.R."/>
            <person name="Schepens W."/>
            <person name="Wilhelm S.W."/>
        </authorList>
    </citation>
    <scope>NUCLEOTIDE SEQUENCE [LARGE SCALE GENOMIC DNA]</scope>
    <source>
        <strain evidence="4 5">CCMP1851</strain>
    </source>
</reference>
<comment type="caution">
    <text evidence="4">The sequence shown here is derived from an EMBL/GenBank/DDBJ whole genome shotgun (WGS) entry which is preliminary data.</text>
</comment>
<feature type="region of interest" description="Disordered" evidence="2">
    <location>
        <begin position="154"/>
        <end position="173"/>
    </location>
</feature>
<accession>A0ABR1FTM2</accession>
<dbReference type="InterPro" id="IPR039794">
    <property type="entry name" value="Gtb1-like"/>
</dbReference>
<evidence type="ECO:0000256" key="2">
    <source>
        <dbReference type="SAM" id="MobiDB-lite"/>
    </source>
</evidence>
<name>A0ABR1FTM2_AURAN</name>
<gene>
    <name evidence="4" type="ORF">SO694_00023418</name>
</gene>
<dbReference type="InterPro" id="IPR009011">
    <property type="entry name" value="Man6P_isomerase_rcpt-bd_dom_sf"/>
</dbReference>
<keyword evidence="5" id="KW-1185">Reference proteome</keyword>
<feature type="coiled-coil region" evidence="1">
    <location>
        <begin position="173"/>
        <end position="207"/>
    </location>
</feature>
<evidence type="ECO:0000259" key="3">
    <source>
        <dbReference type="Pfam" id="PF13015"/>
    </source>
</evidence>